<gene>
    <name evidence="5" type="primary">rplE</name>
    <name evidence="9" type="ORF">UT92_C0003G0012</name>
</gene>
<evidence type="ECO:0000256" key="5">
    <source>
        <dbReference type="HAMAP-Rule" id="MF_01333"/>
    </source>
</evidence>
<dbReference type="GO" id="GO:1990904">
    <property type="term" value="C:ribonucleoprotein complex"/>
    <property type="evidence" value="ECO:0007669"/>
    <property type="project" value="UniProtKB-KW"/>
</dbReference>
<dbReference type="InterPro" id="IPR031310">
    <property type="entry name" value="Ribosomal_uL5_N"/>
</dbReference>
<protein>
    <recommendedName>
        <fullName evidence="4 5">Large ribosomal subunit protein uL5</fullName>
    </recommendedName>
</protein>
<dbReference type="InterPro" id="IPR020930">
    <property type="entry name" value="Ribosomal_uL5_bac-type"/>
</dbReference>
<evidence type="ECO:0000256" key="4">
    <source>
        <dbReference type="ARBA" id="ARBA00035245"/>
    </source>
</evidence>
<dbReference type="GO" id="GO:0000049">
    <property type="term" value="F:tRNA binding"/>
    <property type="evidence" value="ECO:0007669"/>
    <property type="project" value="UniProtKB-UniRule"/>
</dbReference>
<dbReference type="InterPro" id="IPR022803">
    <property type="entry name" value="Ribosomal_uL5_dom_sf"/>
</dbReference>
<keyword evidence="5" id="KW-0699">rRNA-binding</keyword>
<evidence type="ECO:0000256" key="3">
    <source>
        <dbReference type="ARBA" id="ARBA00023274"/>
    </source>
</evidence>
<dbReference type="Proteomes" id="UP000034489">
    <property type="component" value="Unassembled WGS sequence"/>
</dbReference>
<keyword evidence="2 5" id="KW-0689">Ribosomal protein</keyword>
<evidence type="ECO:0000256" key="1">
    <source>
        <dbReference type="ARBA" id="ARBA00008553"/>
    </source>
</evidence>
<dbReference type="GO" id="GO:0006412">
    <property type="term" value="P:translation"/>
    <property type="evidence" value="ECO:0007669"/>
    <property type="project" value="UniProtKB-UniRule"/>
</dbReference>
<keyword evidence="5" id="KW-0820">tRNA-binding</keyword>
<organism evidence="9 10">
    <name type="scientific">Candidatus Curtissbacteria bacterium GW2011_GWA1_40_24</name>
    <dbReference type="NCBI Taxonomy" id="1618406"/>
    <lineage>
        <taxon>Bacteria</taxon>
        <taxon>Candidatus Curtissiibacteriota</taxon>
    </lineage>
</organism>
<dbReference type="EMBL" id="LBYQ01000003">
    <property type="protein sequence ID" value="KKR55594.1"/>
    <property type="molecule type" value="Genomic_DNA"/>
</dbReference>
<dbReference type="InterPro" id="IPR031309">
    <property type="entry name" value="Ribosomal_uL5_C"/>
</dbReference>
<dbReference type="SUPFAM" id="SSF55282">
    <property type="entry name" value="RL5-like"/>
    <property type="match status" value="1"/>
</dbReference>
<dbReference type="Gene3D" id="3.30.1440.10">
    <property type="match status" value="1"/>
</dbReference>
<feature type="domain" description="Large ribosomal subunit protein uL5 N-terminal" evidence="7">
    <location>
        <begin position="33"/>
        <end position="86"/>
    </location>
</feature>
<dbReference type="GO" id="GO:0005840">
    <property type="term" value="C:ribosome"/>
    <property type="evidence" value="ECO:0007669"/>
    <property type="project" value="UniProtKB-KW"/>
</dbReference>
<dbReference type="FunFam" id="3.30.1440.10:FF:000001">
    <property type="entry name" value="50S ribosomal protein L5"/>
    <property type="match status" value="1"/>
</dbReference>
<keyword evidence="5" id="KW-0694">RNA-binding</keyword>
<evidence type="ECO:0000256" key="6">
    <source>
        <dbReference type="RuleBase" id="RU003930"/>
    </source>
</evidence>
<dbReference type="Pfam" id="PF00673">
    <property type="entry name" value="Ribosomal_L5_C"/>
    <property type="match status" value="1"/>
</dbReference>
<evidence type="ECO:0000313" key="10">
    <source>
        <dbReference type="Proteomes" id="UP000034489"/>
    </source>
</evidence>
<dbReference type="AlphaFoldDB" id="A0A0G0RSF7"/>
<feature type="domain" description="Large ribosomal subunit protein uL5 C-terminal" evidence="8">
    <location>
        <begin position="90"/>
        <end position="183"/>
    </location>
</feature>
<dbReference type="GO" id="GO:0019843">
    <property type="term" value="F:rRNA binding"/>
    <property type="evidence" value="ECO:0007669"/>
    <property type="project" value="UniProtKB-UniRule"/>
</dbReference>
<reference evidence="9 10" key="1">
    <citation type="journal article" date="2015" name="Nature">
        <title>rRNA introns, odd ribosomes, and small enigmatic genomes across a large radiation of phyla.</title>
        <authorList>
            <person name="Brown C.T."/>
            <person name="Hug L.A."/>
            <person name="Thomas B.C."/>
            <person name="Sharon I."/>
            <person name="Castelle C.J."/>
            <person name="Singh A."/>
            <person name="Wilkins M.J."/>
            <person name="Williams K.H."/>
            <person name="Banfield J.F."/>
        </authorList>
    </citation>
    <scope>NUCLEOTIDE SEQUENCE [LARGE SCALE GENOMIC DNA]</scope>
</reference>
<proteinExistence type="inferred from homology"/>
<keyword evidence="3 5" id="KW-0687">Ribonucleoprotein</keyword>
<evidence type="ECO:0000256" key="2">
    <source>
        <dbReference type="ARBA" id="ARBA00022980"/>
    </source>
</evidence>
<comment type="function">
    <text evidence="5">This is 1 of the proteins that bind and probably mediate the attachment of the 5S RNA into the large ribosomal subunit, where it forms part of the central protuberance. In the 70S ribosome it contacts protein S13 of the 30S subunit (bridge B1b), connecting the 2 subunits; this bridge is implicated in subunit movement. Contacts the P site tRNA; the 5S rRNA and some of its associated proteins might help stabilize positioning of ribosome-bound tRNAs.</text>
</comment>
<sequence length="187" mass="21223">MQRSNALNSMIKKYRNEIVPKLKEEFGLKNDLSAPFVEKIVLNMGLAEALTNKDTLGKAMEQLAVISGQKPKFTKAKKSISSFKLREGDKIGAMVTLRGQKAWYFLEKLIAIVSPRIRDFRGVDDSKFDRLGNYSLGIAEQIIFPEVNYAQVDKIRGMVITIVFKNSNPEKSKRLLELIGLPFRKNQ</sequence>
<comment type="caution">
    <text evidence="9">The sequence shown here is derived from an EMBL/GenBank/DDBJ whole genome shotgun (WGS) entry which is preliminary data.</text>
</comment>
<accession>A0A0G0RSF7</accession>
<dbReference type="GO" id="GO:0003735">
    <property type="term" value="F:structural constituent of ribosome"/>
    <property type="evidence" value="ECO:0007669"/>
    <property type="project" value="InterPro"/>
</dbReference>
<evidence type="ECO:0000259" key="8">
    <source>
        <dbReference type="Pfam" id="PF00673"/>
    </source>
</evidence>
<evidence type="ECO:0000313" key="9">
    <source>
        <dbReference type="EMBL" id="KKR55594.1"/>
    </source>
</evidence>
<comment type="subunit">
    <text evidence="5">Part of the 50S ribosomal subunit; part of the 5S rRNA/L5/L18/L25 subcomplex. Contacts the 5S rRNA and the P site tRNA. Forms a bridge to the 30S subunit in the 70S ribosome.</text>
</comment>
<name>A0A0G0RSF7_9BACT</name>
<evidence type="ECO:0000259" key="7">
    <source>
        <dbReference type="Pfam" id="PF00281"/>
    </source>
</evidence>
<dbReference type="HAMAP" id="MF_01333_B">
    <property type="entry name" value="Ribosomal_uL5_B"/>
    <property type="match status" value="1"/>
</dbReference>
<dbReference type="InterPro" id="IPR002132">
    <property type="entry name" value="Ribosomal_uL5"/>
</dbReference>
<comment type="similarity">
    <text evidence="1 5 6">Belongs to the universal ribosomal protein uL5 family.</text>
</comment>
<dbReference type="PATRIC" id="fig|1618406.3.peg.96"/>
<dbReference type="PIRSF" id="PIRSF002161">
    <property type="entry name" value="Ribosomal_L5"/>
    <property type="match status" value="1"/>
</dbReference>
<dbReference type="Pfam" id="PF00281">
    <property type="entry name" value="Ribosomal_L5"/>
    <property type="match status" value="1"/>
</dbReference>
<dbReference type="NCBIfam" id="NF000585">
    <property type="entry name" value="PRK00010.1"/>
    <property type="match status" value="1"/>
</dbReference>
<dbReference type="PANTHER" id="PTHR11994">
    <property type="entry name" value="60S RIBOSOMAL PROTEIN L11-RELATED"/>
    <property type="match status" value="1"/>
</dbReference>